<evidence type="ECO:0000313" key="2">
    <source>
        <dbReference type="Proteomes" id="UP000237194"/>
    </source>
</evidence>
<name>A0A2S3WAP9_PSEPU</name>
<proteinExistence type="predicted"/>
<comment type="caution">
    <text evidence="1">The sequence shown here is derived from an EMBL/GenBank/DDBJ whole genome shotgun (WGS) entry which is preliminary data.</text>
</comment>
<accession>A0A2S3WAP9</accession>
<reference evidence="1 2" key="1">
    <citation type="submission" date="2016-08" db="EMBL/GenBank/DDBJ databases">
        <authorList>
            <person name="Seilhamer J.J."/>
        </authorList>
    </citation>
    <scope>NUCLEOTIDE SEQUENCE [LARGE SCALE GENOMIC DNA]</scope>
    <source>
        <strain evidence="1 2">KT-27</strain>
    </source>
</reference>
<dbReference type="Proteomes" id="UP000237194">
    <property type="component" value="Unassembled WGS sequence"/>
</dbReference>
<evidence type="ECO:0000313" key="1">
    <source>
        <dbReference type="EMBL" id="POF88009.1"/>
    </source>
</evidence>
<organism evidence="1 2">
    <name type="scientific">Pseudomonas putida</name>
    <name type="common">Arthrobacter siderocapsulatus</name>
    <dbReference type="NCBI Taxonomy" id="303"/>
    <lineage>
        <taxon>Bacteria</taxon>
        <taxon>Pseudomonadati</taxon>
        <taxon>Pseudomonadota</taxon>
        <taxon>Gammaproteobacteria</taxon>
        <taxon>Pseudomonadales</taxon>
        <taxon>Pseudomonadaceae</taxon>
        <taxon>Pseudomonas</taxon>
    </lineage>
</organism>
<sequence length="219" mass="23713">MSKRAGLWLVLVFCVSVLAQLPASWIVSGLGLPATGVVGSLWQGQATQWGQLGLVRWHLQPWRISGQVQAGFQGQDWQAQVSGWPWAWRAELAALGAQARVPVGFRLAGQWQGAISMQGSGWGCSAAQGQLQAHDLALVEPWSLGLGRATLQMDCSDGWNLSGTLQADGQHHGRVDADLLRRQAKINLALEPDTGLVPILRGAQLLGMQALQMQRRVSW</sequence>
<gene>
    <name evidence="1" type="ORF">BGP80_08520</name>
</gene>
<dbReference type="AlphaFoldDB" id="A0A2S3WAP9"/>
<protein>
    <submittedName>
        <fullName evidence="1">General secretion pathway protein GspN</fullName>
    </submittedName>
</protein>
<dbReference type="RefSeq" id="WP_103436263.1">
    <property type="nucleotide sequence ID" value="NZ_MIND01000018.1"/>
</dbReference>
<dbReference type="EMBL" id="MIND01000018">
    <property type="protein sequence ID" value="POF88009.1"/>
    <property type="molecule type" value="Genomic_DNA"/>
</dbReference>
<reference evidence="1 2" key="2">
    <citation type="submission" date="2018-03" db="EMBL/GenBank/DDBJ databases">
        <title>Draft genome of Pseudomonas putida strain KT-27.</title>
        <authorList>
            <person name="Yoshizawa S."/>
            <person name="Khan N.H."/>
            <person name="Nishimura M."/>
            <person name="Chiura H.X."/>
            <person name="Ogura Y."/>
            <person name="Hayashi T."/>
            <person name="Kogure K."/>
        </authorList>
    </citation>
    <scope>NUCLEOTIDE SEQUENCE [LARGE SCALE GENOMIC DNA]</scope>
    <source>
        <strain evidence="1 2">KT-27</strain>
    </source>
</reference>